<evidence type="ECO:0000256" key="2">
    <source>
        <dbReference type="SAM" id="MobiDB-lite"/>
    </source>
</evidence>
<dbReference type="GeneID" id="113063806"/>
<proteinExistence type="predicted"/>
<name>A0A6P6LZN3_CARAU</name>
<gene>
    <name evidence="4" type="primary">LOC113063806</name>
</gene>
<feature type="coiled-coil region" evidence="1">
    <location>
        <begin position="107"/>
        <end position="161"/>
    </location>
</feature>
<dbReference type="AlphaFoldDB" id="A0A6P6LZN3"/>
<keyword evidence="3" id="KW-1185">Reference proteome</keyword>
<evidence type="ECO:0000256" key="1">
    <source>
        <dbReference type="SAM" id="Coils"/>
    </source>
</evidence>
<protein>
    <submittedName>
        <fullName evidence="4">SH3 domain-containing kinase-binding protein 1 isoform X1</fullName>
    </submittedName>
</protein>
<reference evidence="4" key="1">
    <citation type="submission" date="2025-08" db="UniProtKB">
        <authorList>
            <consortium name="RefSeq"/>
        </authorList>
    </citation>
    <scope>IDENTIFICATION</scope>
    <source>
        <strain evidence="4">Wakin</strain>
        <tissue evidence="4">Muscle</tissue>
    </source>
</reference>
<keyword evidence="1" id="KW-0175">Coiled coil</keyword>
<feature type="compositionally biased region" description="Polar residues" evidence="2">
    <location>
        <begin position="73"/>
        <end position="86"/>
    </location>
</feature>
<dbReference type="OrthoDB" id="5340910at2759"/>
<dbReference type="Proteomes" id="UP000515129">
    <property type="component" value="Chromosome 46"/>
</dbReference>
<dbReference type="RefSeq" id="XP_026089918.1">
    <property type="nucleotide sequence ID" value="XM_026234133.1"/>
</dbReference>
<keyword evidence="4" id="KW-0418">Kinase</keyword>
<evidence type="ECO:0000313" key="3">
    <source>
        <dbReference type="Proteomes" id="UP000515129"/>
    </source>
</evidence>
<sequence length="164" mass="18733">MGNYAFTADVEDFKSLVSTLENQRLLTEHSRLSLNHAVEEEPGQEMNEVNQEPDLLALRFLYSNTEAPKDTTEPVSGSSSGTTQLPAFLSQLLSSKPQVAPQGPVTMEQMRAELQELRDELDTLKTQHKFVKEIRLLMNELDEEKKMRLSLQIDVERLKKRMSK</sequence>
<organism evidence="3 4">
    <name type="scientific">Carassius auratus</name>
    <name type="common">Goldfish</name>
    <dbReference type="NCBI Taxonomy" id="7957"/>
    <lineage>
        <taxon>Eukaryota</taxon>
        <taxon>Metazoa</taxon>
        <taxon>Chordata</taxon>
        <taxon>Craniata</taxon>
        <taxon>Vertebrata</taxon>
        <taxon>Euteleostomi</taxon>
        <taxon>Actinopterygii</taxon>
        <taxon>Neopterygii</taxon>
        <taxon>Teleostei</taxon>
        <taxon>Ostariophysi</taxon>
        <taxon>Cypriniformes</taxon>
        <taxon>Cyprinidae</taxon>
        <taxon>Cyprininae</taxon>
        <taxon>Carassius</taxon>
    </lineage>
</organism>
<evidence type="ECO:0000313" key="4">
    <source>
        <dbReference type="RefSeq" id="XP_026089918.1"/>
    </source>
</evidence>
<keyword evidence="4" id="KW-0808">Transferase</keyword>
<accession>A0A6P6LZN3</accession>
<feature type="region of interest" description="Disordered" evidence="2">
    <location>
        <begin position="66"/>
        <end position="86"/>
    </location>
</feature>
<dbReference type="KEGG" id="caua:113063806"/>